<name>A0AAJ2EYL0_ACIDE</name>
<comment type="caution">
    <text evidence="2">The sequence shown here is derived from an EMBL/GenBank/DDBJ whole genome shotgun (WGS) entry which is preliminary data.</text>
</comment>
<keyword evidence="4" id="KW-1185">Reference proteome</keyword>
<sequence>MLQRSNSPLATGRGRGMRGRLTPPRARCTASAQAAKALKPDASGPAKGPEDPGF</sequence>
<dbReference type="EMBL" id="JAVDTS010000001">
    <property type="protein sequence ID" value="MDR6835183.1"/>
    <property type="molecule type" value="Genomic_DNA"/>
</dbReference>
<evidence type="ECO:0000256" key="1">
    <source>
        <dbReference type="SAM" id="MobiDB-lite"/>
    </source>
</evidence>
<feature type="region of interest" description="Disordered" evidence="1">
    <location>
        <begin position="1"/>
        <end position="54"/>
    </location>
</feature>
<dbReference type="EMBL" id="JAVDTL010000001">
    <property type="protein sequence ID" value="MDR6764746.1"/>
    <property type="molecule type" value="Genomic_DNA"/>
</dbReference>
<protein>
    <submittedName>
        <fullName evidence="2">Uncharacterized protein</fullName>
    </submittedName>
</protein>
<proteinExistence type="predicted"/>
<accession>A0AAJ2EYL0</accession>
<dbReference type="AlphaFoldDB" id="A0AAJ2EYL0"/>
<dbReference type="Proteomes" id="UP001253458">
    <property type="component" value="Unassembled WGS sequence"/>
</dbReference>
<dbReference type="Proteomes" id="UP001249076">
    <property type="component" value="Unassembled WGS sequence"/>
</dbReference>
<evidence type="ECO:0000313" key="2">
    <source>
        <dbReference type="EMBL" id="MDR6764746.1"/>
    </source>
</evidence>
<evidence type="ECO:0000313" key="5">
    <source>
        <dbReference type="Proteomes" id="UP001253458"/>
    </source>
</evidence>
<organism evidence="2 5">
    <name type="scientific">Acidovorax delafieldii</name>
    <name type="common">Pseudomonas delafieldii</name>
    <dbReference type="NCBI Taxonomy" id="47920"/>
    <lineage>
        <taxon>Bacteria</taxon>
        <taxon>Pseudomonadati</taxon>
        <taxon>Pseudomonadota</taxon>
        <taxon>Betaproteobacteria</taxon>
        <taxon>Burkholderiales</taxon>
        <taxon>Comamonadaceae</taxon>
        <taxon>Acidovorax</taxon>
    </lineage>
</organism>
<reference evidence="2 4" key="1">
    <citation type="submission" date="2023-07" db="EMBL/GenBank/DDBJ databases">
        <title>Sorghum-associated microbial communities from plants grown in Nebraska, USA.</title>
        <authorList>
            <person name="Schachtman D."/>
        </authorList>
    </citation>
    <scope>NUCLEOTIDE SEQUENCE</scope>
    <source>
        <strain evidence="3 4">BE105</strain>
        <strain evidence="2">BE69</strain>
    </source>
</reference>
<gene>
    <name evidence="2" type="ORF">J2W88_000004</name>
    <name evidence="3" type="ORF">J2W93_000004</name>
</gene>
<evidence type="ECO:0000313" key="4">
    <source>
        <dbReference type="Proteomes" id="UP001249076"/>
    </source>
</evidence>
<evidence type="ECO:0000313" key="3">
    <source>
        <dbReference type="EMBL" id="MDR6835183.1"/>
    </source>
</evidence>